<dbReference type="Pfam" id="PF03279">
    <property type="entry name" value="Lip_A_acyltrans"/>
    <property type="match status" value="1"/>
</dbReference>
<dbReference type="STRING" id="1121457.SAMN02745161_0871"/>
<keyword evidence="9" id="KW-1185">Reference proteome</keyword>
<evidence type="ECO:0000313" key="9">
    <source>
        <dbReference type="Proteomes" id="UP000184694"/>
    </source>
</evidence>
<feature type="transmembrane region" description="Helical" evidence="7">
    <location>
        <begin position="21"/>
        <end position="48"/>
    </location>
</feature>
<keyword evidence="7" id="KW-0812">Transmembrane</keyword>
<evidence type="ECO:0000256" key="2">
    <source>
        <dbReference type="ARBA" id="ARBA00022475"/>
    </source>
</evidence>
<comment type="subcellular location">
    <subcellularLocation>
        <location evidence="1">Cell inner membrane</location>
    </subcellularLocation>
</comment>
<dbReference type="InterPro" id="IPR004960">
    <property type="entry name" value="LipA_acyltrans"/>
</dbReference>
<evidence type="ECO:0000256" key="6">
    <source>
        <dbReference type="ARBA" id="ARBA00023315"/>
    </source>
</evidence>
<dbReference type="GO" id="GO:0016746">
    <property type="term" value="F:acyltransferase activity"/>
    <property type="evidence" value="ECO:0007669"/>
    <property type="project" value="UniProtKB-KW"/>
</dbReference>
<gene>
    <name evidence="8" type="ORF">SAMN02745161_0871</name>
</gene>
<dbReference type="AlphaFoldDB" id="A0A1N6EBT5"/>
<dbReference type="EMBL" id="FSRG01000003">
    <property type="protein sequence ID" value="SIN80489.1"/>
    <property type="molecule type" value="Genomic_DNA"/>
</dbReference>
<dbReference type="Proteomes" id="UP000184694">
    <property type="component" value="Unassembled WGS sequence"/>
</dbReference>
<keyword evidence="6 8" id="KW-0012">Acyltransferase</keyword>
<evidence type="ECO:0000256" key="3">
    <source>
        <dbReference type="ARBA" id="ARBA00022519"/>
    </source>
</evidence>
<evidence type="ECO:0000313" key="8">
    <source>
        <dbReference type="EMBL" id="SIN80489.1"/>
    </source>
</evidence>
<proteinExistence type="predicted"/>
<keyword evidence="2" id="KW-1003">Cell membrane</keyword>
<keyword evidence="3" id="KW-0997">Cell inner membrane</keyword>
<keyword evidence="5 7" id="KW-0472">Membrane</keyword>
<keyword evidence="4 8" id="KW-0808">Transferase</keyword>
<dbReference type="GO" id="GO:0005886">
    <property type="term" value="C:plasma membrane"/>
    <property type="evidence" value="ECO:0007669"/>
    <property type="project" value="UniProtKB-SubCell"/>
</dbReference>
<keyword evidence="7" id="KW-1133">Transmembrane helix</keyword>
<dbReference type="RefSeq" id="WP_074215703.1">
    <property type="nucleotide sequence ID" value="NZ_FSRG01000003.1"/>
</dbReference>
<sequence>MTSMTASKWSSKSLGGQLRHQFFYFLVRIGGIIPPYIVLVFVAAWYSLLPSVRRRSQPYLTRRFASCGWLSRLWKGFRLNLSFGMVLLDRIIYRVLGRGAVLAQEEDNERIRSLLAEGNGLIVLSAHVGCWQTGMAGLACGGVPINVVLLQEQGNVDLHFFQQGIRGPSVNIIDPSGPFGGMIEMLKALKRNEIVCVMGDRYLPGDKNLVDVKYFGEQVKLPMFPISVAAAAGAPVAVMATLREGACVARAHVLDVFSVPANVGKRTELCRPYVQRFATSLERLAWMQPYQIFNFFDMWN</sequence>
<evidence type="ECO:0000256" key="5">
    <source>
        <dbReference type="ARBA" id="ARBA00023136"/>
    </source>
</evidence>
<dbReference type="OrthoDB" id="9808633at2"/>
<evidence type="ECO:0000256" key="4">
    <source>
        <dbReference type="ARBA" id="ARBA00022679"/>
    </source>
</evidence>
<reference evidence="9" key="1">
    <citation type="submission" date="2016-11" db="EMBL/GenBank/DDBJ databases">
        <authorList>
            <person name="Varghese N."/>
            <person name="Submissions S."/>
        </authorList>
    </citation>
    <scope>NUCLEOTIDE SEQUENCE [LARGE SCALE GENOMIC DNA]</scope>
    <source>
        <strain evidence="9">DSM 17456</strain>
    </source>
</reference>
<dbReference type="GO" id="GO:0009247">
    <property type="term" value="P:glycolipid biosynthetic process"/>
    <property type="evidence" value="ECO:0007669"/>
    <property type="project" value="UniProtKB-ARBA"/>
</dbReference>
<organism evidence="8 9">
    <name type="scientific">Halodesulfovibrio marinisediminis DSM 17456</name>
    <dbReference type="NCBI Taxonomy" id="1121457"/>
    <lineage>
        <taxon>Bacteria</taxon>
        <taxon>Pseudomonadati</taxon>
        <taxon>Thermodesulfobacteriota</taxon>
        <taxon>Desulfovibrionia</taxon>
        <taxon>Desulfovibrionales</taxon>
        <taxon>Desulfovibrionaceae</taxon>
        <taxon>Halodesulfovibrio</taxon>
    </lineage>
</organism>
<dbReference type="PANTHER" id="PTHR30606:SF10">
    <property type="entry name" value="PHOSPHATIDYLINOSITOL MANNOSIDE ACYLTRANSFERASE"/>
    <property type="match status" value="1"/>
</dbReference>
<name>A0A1N6EBT5_9BACT</name>
<dbReference type="PANTHER" id="PTHR30606">
    <property type="entry name" value="LIPID A BIOSYNTHESIS LAUROYL ACYLTRANSFERASE"/>
    <property type="match status" value="1"/>
</dbReference>
<evidence type="ECO:0000256" key="1">
    <source>
        <dbReference type="ARBA" id="ARBA00004533"/>
    </source>
</evidence>
<evidence type="ECO:0000256" key="7">
    <source>
        <dbReference type="SAM" id="Phobius"/>
    </source>
</evidence>
<accession>A0A1N6EBT5</accession>
<protein>
    <submittedName>
        <fullName evidence="8">Predicted acyltransferase, LPLAT superfamily</fullName>
    </submittedName>
</protein>